<organism evidence="1 2">
    <name type="scientific">Caulobacter segnis</name>
    <dbReference type="NCBI Taxonomy" id="88688"/>
    <lineage>
        <taxon>Bacteria</taxon>
        <taxon>Pseudomonadati</taxon>
        <taxon>Pseudomonadota</taxon>
        <taxon>Alphaproteobacteria</taxon>
        <taxon>Caulobacterales</taxon>
        <taxon>Caulobacteraceae</taxon>
        <taxon>Caulobacter</taxon>
    </lineage>
</organism>
<dbReference type="EMBL" id="CP027850">
    <property type="protein sequence ID" value="AVQ04087.1"/>
    <property type="molecule type" value="Genomic_DNA"/>
</dbReference>
<accession>A0ABM6TLQ4</accession>
<evidence type="ECO:0000313" key="1">
    <source>
        <dbReference type="EMBL" id="AVQ04087.1"/>
    </source>
</evidence>
<reference evidence="1 2" key="1">
    <citation type="journal article" date="2015" name="Biotechnol. Bioeng.">
        <title>Genome sequence and phenotypic characterization of Caulobacter segnis.</title>
        <authorList>
            <person name="Patel S."/>
            <person name="Fletcher B."/>
            <person name="Scott D.C."/>
            <person name="Ely B."/>
        </authorList>
    </citation>
    <scope>NUCLEOTIDE SEQUENCE [LARGE SCALE GENOMIC DNA]</scope>
    <source>
        <strain evidence="1 2">TK0059</strain>
    </source>
</reference>
<sequence length="78" mass="8827">MSQACESCGMPIETGHYCAYCVDEAGVLQDFSTRFERMVQWQQRRGSPRGQAEQETIAYMAKMPAWKDHPEVLARLGG</sequence>
<keyword evidence="2" id="KW-1185">Reference proteome</keyword>
<dbReference type="RefSeq" id="WP_013081150.1">
    <property type="nucleotide sequence ID" value="NZ_CP027850.1"/>
</dbReference>
<proteinExistence type="predicted"/>
<protein>
    <recommendedName>
        <fullName evidence="3">Zinc ribbon domain-containing protein</fullName>
    </recommendedName>
</protein>
<gene>
    <name evidence="1" type="ORF">B7G68_20915</name>
</gene>
<dbReference type="Proteomes" id="UP000240527">
    <property type="component" value="Chromosome"/>
</dbReference>
<evidence type="ECO:0000313" key="2">
    <source>
        <dbReference type="Proteomes" id="UP000240527"/>
    </source>
</evidence>
<name>A0ABM6TLQ4_9CAUL</name>
<evidence type="ECO:0008006" key="3">
    <source>
        <dbReference type="Google" id="ProtNLM"/>
    </source>
</evidence>